<sequence length="278" mass="29364">MTAARPGRAVVVGGGILRRMAEGFAFLEAPRPLAFAHRGGVVSARAAGLPENSAAAFAAAVAAGYRFVETDVHATADGVPVVLHDRSLWRVAGVRGRVARLRWADVRSVRVGGEPVVPRLAEVLDGWPGVRFNVDVKSAGAVEPVVAAVRSAGAADRVLLASFSDARLARLRALAGPRVATSLGVRSVGRLRWAALHGGRVRLPGSVAAAQVPVSFFGVPVVGRRFVAYAHRLGLQVHVWTVDDPVVMRGLLDLGVDGIMTDRLDVLRGVLAERGLWR</sequence>
<name>A0A8J3BGY3_9ACTN</name>
<gene>
    <name evidence="2" type="ORF">GCM10010123_43080</name>
</gene>
<keyword evidence="3" id="KW-1185">Reference proteome</keyword>
<organism evidence="2 3">
    <name type="scientific">Pilimelia anulata</name>
    <dbReference type="NCBI Taxonomy" id="53371"/>
    <lineage>
        <taxon>Bacteria</taxon>
        <taxon>Bacillati</taxon>
        <taxon>Actinomycetota</taxon>
        <taxon>Actinomycetes</taxon>
        <taxon>Micromonosporales</taxon>
        <taxon>Micromonosporaceae</taxon>
        <taxon>Pilimelia</taxon>
    </lineage>
</organism>
<protein>
    <submittedName>
        <fullName evidence="2">Glycerophosphoryl diester phosphodiesterase</fullName>
    </submittedName>
</protein>
<evidence type="ECO:0000313" key="2">
    <source>
        <dbReference type="EMBL" id="GGK08556.1"/>
    </source>
</evidence>
<dbReference type="InterPro" id="IPR030395">
    <property type="entry name" value="GP_PDE_dom"/>
</dbReference>
<dbReference type="PANTHER" id="PTHR43805">
    <property type="entry name" value="GLYCEROPHOSPHORYL DIESTER PHOSPHODIESTERASE"/>
    <property type="match status" value="1"/>
</dbReference>
<dbReference type="Pfam" id="PF03009">
    <property type="entry name" value="GDPD"/>
    <property type="match status" value="1"/>
</dbReference>
<dbReference type="AlphaFoldDB" id="A0A8J3BGY3"/>
<reference evidence="2" key="1">
    <citation type="journal article" date="2014" name="Int. J. Syst. Evol. Microbiol.">
        <title>Complete genome sequence of Corynebacterium casei LMG S-19264T (=DSM 44701T), isolated from a smear-ripened cheese.</title>
        <authorList>
            <consortium name="US DOE Joint Genome Institute (JGI-PGF)"/>
            <person name="Walter F."/>
            <person name="Albersmeier A."/>
            <person name="Kalinowski J."/>
            <person name="Ruckert C."/>
        </authorList>
    </citation>
    <scope>NUCLEOTIDE SEQUENCE</scope>
    <source>
        <strain evidence="2">JCM 3090</strain>
    </source>
</reference>
<dbReference type="GO" id="GO:0008081">
    <property type="term" value="F:phosphoric diester hydrolase activity"/>
    <property type="evidence" value="ECO:0007669"/>
    <property type="project" value="InterPro"/>
</dbReference>
<feature type="domain" description="GP-PDE" evidence="1">
    <location>
        <begin position="32"/>
        <end position="271"/>
    </location>
</feature>
<dbReference type="GO" id="GO:0006629">
    <property type="term" value="P:lipid metabolic process"/>
    <property type="evidence" value="ECO:0007669"/>
    <property type="project" value="InterPro"/>
</dbReference>
<dbReference type="Gene3D" id="3.20.20.190">
    <property type="entry name" value="Phosphatidylinositol (PI) phosphodiesterase"/>
    <property type="match status" value="1"/>
</dbReference>
<evidence type="ECO:0000313" key="3">
    <source>
        <dbReference type="Proteomes" id="UP000649739"/>
    </source>
</evidence>
<proteinExistence type="predicted"/>
<dbReference type="InterPro" id="IPR017946">
    <property type="entry name" value="PLC-like_Pdiesterase_TIM-brl"/>
</dbReference>
<dbReference type="EMBL" id="BMQB01000012">
    <property type="protein sequence ID" value="GGK08556.1"/>
    <property type="molecule type" value="Genomic_DNA"/>
</dbReference>
<evidence type="ECO:0000259" key="1">
    <source>
        <dbReference type="PROSITE" id="PS51704"/>
    </source>
</evidence>
<comment type="caution">
    <text evidence="2">The sequence shown here is derived from an EMBL/GenBank/DDBJ whole genome shotgun (WGS) entry which is preliminary data.</text>
</comment>
<dbReference type="PROSITE" id="PS51704">
    <property type="entry name" value="GP_PDE"/>
    <property type="match status" value="1"/>
</dbReference>
<dbReference type="SUPFAM" id="SSF51695">
    <property type="entry name" value="PLC-like phosphodiesterases"/>
    <property type="match status" value="1"/>
</dbReference>
<reference evidence="2" key="2">
    <citation type="submission" date="2020-09" db="EMBL/GenBank/DDBJ databases">
        <authorList>
            <person name="Sun Q."/>
            <person name="Ohkuma M."/>
        </authorList>
    </citation>
    <scope>NUCLEOTIDE SEQUENCE</scope>
    <source>
        <strain evidence="2">JCM 3090</strain>
    </source>
</reference>
<dbReference type="Proteomes" id="UP000649739">
    <property type="component" value="Unassembled WGS sequence"/>
</dbReference>
<dbReference type="PANTHER" id="PTHR43805:SF1">
    <property type="entry name" value="GP-PDE DOMAIN-CONTAINING PROTEIN"/>
    <property type="match status" value="1"/>
</dbReference>
<accession>A0A8J3BGY3</accession>